<dbReference type="EMBL" id="CP023466">
    <property type="protein sequence ID" value="ATE78224.1"/>
    <property type="molecule type" value="Genomic_DNA"/>
</dbReference>
<sequence length="142" mass="15957">MLIADKIALQELNYLYAQYIDFHQVDEWVALFSEDAVLDERPLGFGVHEGRVAIRAYAEMLAASVLHAAHLVPNILVAGVGSDEATGSVLALVEAVTRDQCRMRYQISYEDSYVRQDGEWLFRKRVVRSTVPPEIMRAGSIC</sequence>
<evidence type="ECO:0000259" key="1">
    <source>
        <dbReference type="Pfam" id="PF13577"/>
    </source>
</evidence>
<dbReference type="AlphaFoldDB" id="A0AB33ECW8"/>
<dbReference type="InterPro" id="IPR037401">
    <property type="entry name" value="SnoaL-like"/>
</dbReference>
<evidence type="ECO:0000313" key="2">
    <source>
        <dbReference type="EMBL" id="ATE78224.1"/>
    </source>
</evidence>
<dbReference type="Pfam" id="PF13577">
    <property type="entry name" value="SnoaL_4"/>
    <property type="match status" value="1"/>
</dbReference>
<dbReference type="SUPFAM" id="SSF54427">
    <property type="entry name" value="NTF2-like"/>
    <property type="match status" value="1"/>
</dbReference>
<proteinExistence type="predicted"/>
<feature type="domain" description="SnoaL-like" evidence="1">
    <location>
        <begin position="4"/>
        <end position="125"/>
    </location>
</feature>
<reference evidence="2 3" key="1">
    <citation type="submission" date="2017-09" db="EMBL/GenBank/DDBJ databases">
        <title>Complete Genome sequence of Lysobacter capsici KNU-15.</title>
        <authorList>
            <person name="Kim M.-C."/>
            <person name="Yi H."/>
            <person name="Lee D.-W."/>
            <person name="Shin J.-H."/>
        </authorList>
    </citation>
    <scope>NUCLEOTIDE SEQUENCE [LARGE SCALE GENOMIC DNA]</scope>
    <source>
        <strain evidence="2 3">KNU-15</strain>
    </source>
</reference>
<dbReference type="InterPro" id="IPR032710">
    <property type="entry name" value="NTF2-like_dom_sf"/>
</dbReference>
<dbReference type="Gene3D" id="3.10.450.50">
    <property type="match status" value="1"/>
</dbReference>
<dbReference type="RefSeq" id="WP_096480510.1">
    <property type="nucleotide sequence ID" value="NZ_CP023466.1"/>
</dbReference>
<organism evidence="2 3">
    <name type="scientific">Pseudomonas frederiksbergensis</name>
    <dbReference type="NCBI Taxonomy" id="104087"/>
    <lineage>
        <taxon>Bacteria</taxon>
        <taxon>Pseudomonadati</taxon>
        <taxon>Pseudomonadota</taxon>
        <taxon>Gammaproteobacteria</taxon>
        <taxon>Pseudomonadales</taxon>
        <taxon>Pseudomonadaceae</taxon>
        <taxon>Pseudomonas</taxon>
    </lineage>
</organism>
<gene>
    <name evidence="2" type="ORF">CNN82_17985</name>
</gene>
<name>A0AB33ECW8_9PSED</name>
<evidence type="ECO:0000313" key="3">
    <source>
        <dbReference type="Proteomes" id="UP000218385"/>
    </source>
</evidence>
<dbReference type="CDD" id="cd00531">
    <property type="entry name" value="NTF2_like"/>
    <property type="match status" value="1"/>
</dbReference>
<protein>
    <recommendedName>
        <fullName evidence="1">SnoaL-like domain-containing protein</fullName>
    </recommendedName>
</protein>
<accession>A0AB33ECW8</accession>
<dbReference type="Proteomes" id="UP000218385">
    <property type="component" value="Chromosome"/>
</dbReference>